<feature type="transmembrane region" description="Helical" evidence="1">
    <location>
        <begin position="193"/>
        <end position="213"/>
    </location>
</feature>
<keyword evidence="1" id="KW-0812">Transmembrane</keyword>
<feature type="transmembrane region" description="Helical" evidence="1">
    <location>
        <begin position="12"/>
        <end position="34"/>
    </location>
</feature>
<keyword evidence="3" id="KW-1185">Reference proteome</keyword>
<dbReference type="InterPro" id="IPR005625">
    <property type="entry name" value="PepSY-ass_TM"/>
</dbReference>
<organism evidence="2 3">
    <name type="scientific">Hymenobacter jeongseonensis</name>
    <dbReference type="NCBI Taxonomy" id="2791027"/>
    <lineage>
        <taxon>Bacteria</taxon>
        <taxon>Pseudomonadati</taxon>
        <taxon>Bacteroidota</taxon>
        <taxon>Cytophagia</taxon>
        <taxon>Cytophagales</taxon>
        <taxon>Hymenobacteraceae</taxon>
        <taxon>Hymenobacter</taxon>
    </lineage>
</organism>
<sequence>MTIKKAIGKLHLWLGLSTGLVVFIVSLTGAIFTFQDEIRDVTEPWRKVEAQATTPMLRPSRLQAAALATHPGVAKTTTWVTYFGPERSATVFFTDPAGTPTLVYLNPYTGRVLQELDLSRHFFSIVQEIHMTLLLPEAIAKWVVGGSVIIFLVMLVTGLVLWWPKRKQERKQRFTIKWGARWRRINYDLHNVLGFYIASLAGVLALTGLFMLFPVMLDATMWAANGGRTYPQEKVLPKVDTLQAVTAAAQPLPDVIYRTVLRRSPGAEMVLIGPTGTGKDPAYCWTYQQALHYYHRDEYAFHPVSGQLLLARFHAGKSAGMKLGDMNYDVHTGQILGLGGKIVAFLVSLLAASLPVTGTLLWWGRRNKKAKKSARLPVAGPPQVANRKALQ</sequence>
<dbReference type="Proteomes" id="UP000597617">
    <property type="component" value="Unassembled WGS sequence"/>
</dbReference>
<name>A0ABS0ILQ3_9BACT</name>
<evidence type="ECO:0000313" key="3">
    <source>
        <dbReference type="Proteomes" id="UP000597617"/>
    </source>
</evidence>
<proteinExistence type="predicted"/>
<dbReference type="PANTHER" id="PTHR34219">
    <property type="entry name" value="IRON-REGULATED INNER MEMBRANE PROTEIN-RELATED"/>
    <property type="match status" value="1"/>
</dbReference>
<dbReference type="PANTHER" id="PTHR34219:SF3">
    <property type="entry name" value="BLL7967 PROTEIN"/>
    <property type="match status" value="1"/>
</dbReference>
<dbReference type="RefSeq" id="WP_196283653.1">
    <property type="nucleotide sequence ID" value="NZ_JADQDQ010000011.1"/>
</dbReference>
<reference evidence="2 3" key="1">
    <citation type="submission" date="2020-11" db="EMBL/GenBank/DDBJ databases">
        <authorList>
            <person name="Kim M.K."/>
        </authorList>
    </citation>
    <scope>NUCLEOTIDE SEQUENCE [LARGE SCALE GENOMIC DNA]</scope>
    <source>
        <strain evidence="2 3">BT683</strain>
    </source>
</reference>
<feature type="transmembrane region" description="Helical" evidence="1">
    <location>
        <begin position="139"/>
        <end position="163"/>
    </location>
</feature>
<comment type="caution">
    <text evidence="2">The sequence shown here is derived from an EMBL/GenBank/DDBJ whole genome shotgun (WGS) entry which is preliminary data.</text>
</comment>
<accession>A0ABS0ILQ3</accession>
<keyword evidence="1" id="KW-1133">Transmembrane helix</keyword>
<gene>
    <name evidence="2" type="ORF">I2I05_18060</name>
</gene>
<evidence type="ECO:0000313" key="2">
    <source>
        <dbReference type="EMBL" id="MBF9239302.1"/>
    </source>
</evidence>
<protein>
    <submittedName>
        <fullName evidence="2">PepSY domain-containing protein</fullName>
    </submittedName>
</protein>
<dbReference type="Pfam" id="PF03929">
    <property type="entry name" value="PepSY_TM"/>
    <property type="match status" value="1"/>
</dbReference>
<dbReference type="EMBL" id="JADQDQ010000011">
    <property type="protein sequence ID" value="MBF9239302.1"/>
    <property type="molecule type" value="Genomic_DNA"/>
</dbReference>
<feature type="transmembrane region" description="Helical" evidence="1">
    <location>
        <begin position="342"/>
        <end position="363"/>
    </location>
</feature>
<evidence type="ECO:0000256" key="1">
    <source>
        <dbReference type="SAM" id="Phobius"/>
    </source>
</evidence>
<keyword evidence="1" id="KW-0472">Membrane</keyword>